<dbReference type="InterPro" id="IPR036388">
    <property type="entry name" value="WH-like_DNA-bd_sf"/>
</dbReference>
<organism evidence="5 6">
    <name type="scientific">Pseudomonas fildesensis</name>
    <dbReference type="NCBI Taxonomy" id="1674920"/>
    <lineage>
        <taxon>Bacteria</taxon>
        <taxon>Pseudomonadati</taxon>
        <taxon>Pseudomonadota</taxon>
        <taxon>Gammaproteobacteria</taxon>
        <taxon>Pseudomonadales</taxon>
        <taxon>Pseudomonadaceae</taxon>
        <taxon>Pseudomonas</taxon>
    </lineage>
</organism>
<keyword evidence="2" id="KW-0238">DNA-binding</keyword>
<dbReference type="GO" id="GO:0045892">
    <property type="term" value="P:negative regulation of DNA-templated transcription"/>
    <property type="evidence" value="ECO:0007669"/>
    <property type="project" value="TreeGrafter"/>
</dbReference>
<dbReference type="Gene3D" id="3.40.1410.10">
    <property type="entry name" value="Chorismate lyase-like"/>
    <property type="match status" value="1"/>
</dbReference>
<dbReference type="SUPFAM" id="SSF46785">
    <property type="entry name" value="Winged helix' DNA-binding domain"/>
    <property type="match status" value="1"/>
</dbReference>
<dbReference type="InterPro" id="IPR011663">
    <property type="entry name" value="UTRA"/>
</dbReference>
<keyword evidence="6" id="KW-1185">Reference proteome</keyword>
<dbReference type="RefSeq" id="WP_048728384.1">
    <property type="nucleotide sequence ID" value="NZ_JBJGXJ010000002.1"/>
</dbReference>
<dbReference type="GO" id="GO:0003677">
    <property type="term" value="F:DNA binding"/>
    <property type="evidence" value="ECO:0007669"/>
    <property type="project" value="UniProtKB-KW"/>
</dbReference>
<evidence type="ECO:0000313" key="5">
    <source>
        <dbReference type="EMBL" id="KMT53654.1"/>
    </source>
</evidence>
<sequence length="247" mass="27953">MVSDHASSQKPDSRLPRYVQIRDDLAQRINQRTWATGIALPSEDKLAAEYSVSVSTMRKVLDALVQDGLVERIRGLGTFVSRSFERSSMLRFVRFRGTKGNELPTAQILATKILPPPEKAAQQLRLAPGQTALYMHRCRSFGGEIVLVEHIWLPLPKFEKLSAYLESNSPVLLYPVYESECDVLVARAVDDLTAQPLTYQDAKLFQLAQGTMAIQIERTMHDHVGAPVEWRLSYIPADRFHYTVEIK</sequence>
<dbReference type="PROSITE" id="PS50949">
    <property type="entry name" value="HTH_GNTR"/>
    <property type="match status" value="1"/>
</dbReference>
<dbReference type="InterPro" id="IPR028978">
    <property type="entry name" value="Chorismate_lyase_/UTRA_dom_sf"/>
</dbReference>
<dbReference type="GO" id="GO:0003700">
    <property type="term" value="F:DNA-binding transcription factor activity"/>
    <property type="evidence" value="ECO:0007669"/>
    <property type="project" value="InterPro"/>
</dbReference>
<evidence type="ECO:0000313" key="6">
    <source>
        <dbReference type="Proteomes" id="UP000037551"/>
    </source>
</evidence>
<dbReference type="AlphaFoldDB" id="A0A0J8FY66"/>
<keyword evidence="3" id="KW-0804">Transcription</keyword>
<protein>
    <submittedName>
        <fullName evidence="5">GntR family transcriptional regulator</fullName>
    </submittedName>
</protein>
<dbReference type="Pfam" id="PF07702">
    <property type="entry name" value="UTRA"/>
    <property type="match status" value="1"/>
</dbReference>
<accession>A0A0J8FY66</accession>
<dbReference type="CDD" id="cd07377">
    <property type="entry name" value="WHTH_GntR"/>
    <property type="match status" value="1"/>
</dbReference>
<dbReference type="InterPro" id="IPR000524">
    <property type="entry name" value="Tscrpt_reg_HTH_GntR"/>
</dbReference>
<comment type="caution">
    <text evidence="5">The sequence shown here is derived from an EMBL/GenBank/DDBJ whole genome shotgun (WGS) entry which is preliminary data.</text>
</comment>
<dbReference type="Proteomes" id="UP000037551">
    <property type="component" value="Unassembled WGS sequence"/>
</dbReference>
<dbReference type="SUPFAM" id="SSF64288">
    <property type="entry name" value="Chorismate lyase-like"/>
    <property type="match status" value="1"/>
</dbReference>
<name>A0A0J8FY66_9PSED</name>
<evidence type="ECO:0000259" key="4">
    <source>
        <dbReference type="PROSITE" id="PS50949"/>
    </source>
</evidence>
<dbReference type="PANTHER" id="PTHR44846:SF1">
    <property type="entry name" value="MANNOSYL-D-GLYCERATE TRANSPORT_METABOLISM SYSTEM REPRESSOR MNGR-RELATED"/>
    <property type="match status" value="1"/>
</dbReference>
<proteinExistence type="predicted"/>
<dbReference type="EMBL" id="LFMW01000013">
    <property type="protein sequence ID" value="KMT53654.1"/>
    <property type="molecule type" value="Genomic_DNA"/>
</dbReference>
<evidence type="ECO:0000256" key="2">
    <source>
        <dbReference type="ARBA" id="ARBA00023125"/>
    </source>
</evidence>
<dbReference type="Gene3D" id="1.10.10.10">
    <property type="entry name" value="Winged helix-like DNA-binding domain superfamily/Winged helix DNA-binding domain"/>
    <property type="match status" value="1"/>
</dbReference>
<reference evidence="5 6" key="1">
    <citation type="submission" date="2015-06" db="EMBL/GenBank/DDBJ databases">
        <title>Draft genome sequence of an Antarctic Pseudomonas sp. strain KG01 with full potential for biotechnological applications.</title>
        <authorList>
            <person name="Pavlov M.S."/>
            <person name="Lira F."/>
            <person name="Martinez J.L."/>
            <person name="Marshall S.H."/>
        </authorList>
    </citation>
    <scope>NUCLEOTIDE SEQUENCE [LARGE SCALE GENOMIC DNA]</scope>
    <source>
        <strain evidence="5 6">KG01</strain>
    </source>
</reference>
<dbReference type="SMART" id="SM00866">
    <property type="entry name" value="UTRA"/>
    <property type="match status" value="1"/>
</dbReference>
<dbReference type="InterPro" id="IPR050679">
    <property type="entry name" value="Bact_HTH_transcr_reg"/>
</dbReference>
<dbReference type="InterPro" id="IPR036390">
    <property type="entry name" value="WH_DNA-bd_sf"/>
</dbReference>
<keyword evidence="1" id="KW-0805">Transcription regulation</keyword>
<feature type="domain" description="HTH gntR-type" evidence="4">
    <location>
        <begin position="15"/>
        <end position="83"/>
    </location>
</feature>
<dbReference type="PANTHER" id="PTHR44846">
    <property type="entry name" value="MANNOSYL-D-GLYCERATE TRANSPORT/METABOLISM SYSTEM REPRESSOR MNGR-RELATED"/>
    <property type="match status" value="1"/>
</dbReference>
<dbReference type="SMART" id="SM00345">
    <property type="entry name" value="HTH_GNTR"/>
    <property type="match status" value="1"/>
</dbReference>
<dbReference type="STRING" id="1674920.ACR52_19965"/>
<evidence type="ECO:0000256" key="1">
    <source>
        <dbReference type="ARBA" id="ARBA00023015"/>
    </source>
</evidence>
<dbReference type="Pfam" id="PF00392">
    <property type="entry name" value="GntR"/>
    <property type="match status" value="1"/>
</dbReference>
<gene>
    <name evidence="5" type="ORF">ACR52_19965</name>
</gene>
<evidence type="ECO:0000256" key="3">
    <source>
        <dbReference type="ARBA" id="ARBA00023163"/>
    </source>
</evidence>
<dbReference type="PRINTS" id="PR00035">
    <property type="entry name" value="HTHGNTR"/>
</dbReference>
<dbReference type="OrthoDB" id="8584262at2"/>
<dbReference type="PATRIC" id="fig|1674920.3.peg.2388"/>